<keyword evidence="2" id="KW-1185">Reference proteome</keyword>
<dbReference type="Proteomes" id="UP000326939">
    <property type="component" value="Chromosome 7"/>
</dbReference>
<gene>
    <name evidence="1" type="ORF">DKX38_011709</name>
</gene>
<accession>A0A5N5M274</accession>
<name>A0A5N5M274_9ROSI</name>
<proteinExistence type="predicted"/>
<dbReference type="EMBL" id="VDCV01000007">
    <property type="protein sequence ID" value="KAB5548303.1"/>
    <property type="molecule type" value="Genomic_DNA"/>
</dbReference>
<dbReference type="AlphaFoldDB" id="A0A5N5M274"/>
<sequence length="194" mass="21282">MNHAEMFAVKLLNLAMENSTCWSPPASRPEFRSIAAKLNQETKLANVISNDIESAAADGRDEGVTAAVTNEGTIPAVTAAPPAVTAAEEQNADSSRVFDSEEYKRTQLRMRKLSDSVQYNYKFRGPTGLALEESHRAGSSHCSSHPWDDRKLYLSAMGEHADKVTFISHSVPGAMNACFQNAIAFEKEEMIWAD</sequence>
<comment type="caution">
    <text evidence="1">The sequence shown here is derived from an EMBL/GenBank/DDBJ whole genome shotgun (WGS) entry which is preliminary data.</text>
</comment>
<protein>
    <submittedName>
        <fullName evidence="1">Uncharacterized protein</fullName>
    </submittedName>
</protein>
<evidence type="ECO:0000313" key="2">
    <source>
        <dbReference type="Proteomes" id="UP000326939"/>
    </source>
</evidence>
<organism evidence="1 2">
    <name type="scientific">Salix brachista</name>
    <dbReference type="NCBI Taxonomy" id="2182728"/>
    <lineage>
        <taxon>Eukaryota</taxon>
        <taxon>Viridiplantae</taxon>
        <taxon>Streptophyta</taxon>
        <taxon>Embryophyta</taxon>
        <taxon>Tracheophyta</taxon>
        <taxon>Spermatophyta</taxon>
        <taxon>Magnoliopsida</taxon>
        <taxon>eudicotyledons</taxon>
        <taxon>Gunneridae</taxon>
        <taxon>Pentapetalae</taxon>
        <taxon>rosids</taxon>
        <taxon>fabids</taxon>
        <taxon>Malpighiales</taxon>
        <taxon>Salicaceae</taxon>
        <taxon>Saliceae</taxon>
        <taxon>Salix</taxon>
    </lineage>
</organism>
<evidence type="ECO:0000313" key="1">
    <source>
        <dbReference type="EMBL" id="KAB5548303.1"/>
    </source>
</evidence>
<reference evidence="2" key="1">
    <citation type="journal article" date="2019" name="Gigascience">
        <title>De novo genome assembly of the endangered Acer yangbiense, a plant species with extremely small populations endemic to Yunnan Province, China.</title>
        <authorList>
            <person name="Yang J."/>
            <person name="Wariss H.M."/>
            <person name="Tao L."/>
            <person name="Zhang R."/>
            <person name="Yun Q."/>
            <person name="Hollingsworth P."/>
            <person name="Dao Z."/>
            <person name="Luo G."/>
            <person name="Guo H."/>
            <person name="Ma Y."/>
            <person name="Sun W."/>
        </authorList>
    </citation>
    <scope>NUCLEOTIDE SEQUENCE [LARGE SCALE GENOMIC DNA]</scope>
    <source>
        <strain evidence="2">cv. br00</strain>
    </source>
</reference>